<name>A0A7C3RL34_DICTH</name>
<evidence type="ECO:0000313" key="3">
    <source>
        <dbReference type="EMBL" id="HFX14180.1"/>
    </source>
</evidence>
<feature type="domain" description="PEGA" evidence="1">
    <location>
        <begin position="265"/>
        <end position="333"/>
    </location>
</feature>
<dbReference type="InterPro" id="IPR025493">
    <property type="entry name" value="DUF4384"/>
</dbReference>
<dbReference type="EMBL" id="DTIN01000039">
    <property type="protein sequence ID" value="HFX14180.1"/>
    <property type="molecule type" value="Genomic_DNA"/>
</dbReference>
<comment type="caution">
    <text evidence="3">The sequence shown here is derived from an EMBL/GenBank/DDBJ whole genome shotgun (WGS) entry which is preliminary data.</text>
</comment>
<protein>
    <submittedName>
        <fullName evidence="3">PEGA domain-containing protein</fullName>
    </submittedName>
</protein>
<reference evidence="3" key="1">
    <citation type="journal article" date="2020" name="mSystems">
        <title>Genome- and Community-Level Interaction Insights into Carbon Utilization and Element Cycling Functions of Hydrothermarchaeota in Hydrothermal Sediment.</title>
        <authorList>
            <person name="Zhou Z."/>
            <person name="Liu Y."/>
            <person name="Xu W."/>
            <person name="Pan J."/>
            <person name="Luo Z.H."/>
            <person name="Li M."/>
        </authorList>
    </citation>
    <scope>NUCLEOTIDE SEQUENCE [LARGE SCALE GENOMIC DNA]</scope>
    <source>
        <strain evidence="3">SpSt-81</strain>
    </source>
</reference>
<gene>
    <name evidence="3" type="ORF">ENW00_08585</name>
</gene>
<feature type="domain" description="PEGA" evidence="1">
    <location>
        <begin position="407"/>
        <end position="473"/>
    </location>
</feature>
<dbReference type="Pfam" id="PF14326">
    <property type="entry name" value="DUF4384"/>
    <property type="match status" value="1"/>
</dbReference>
<dbReference type="PANTHER" id="PTHR36194">
    <property type="entry name" value="S-LAYER-LIKE PROTEIN"/>
    <property type="match status" value="1"/>
</dbReference>
<dbReference type="Pfam" id="PF08308">
    <property type="entry name" value="PEGA"/>
    <property type="match status" value="5"/>
</dbReference>
<feature type="domain" description="PEGA" evidence="1">
    <location>
        <begin position="197"/>
        <end position="260"/>
    </location>
</feature>
<evidence type="ECO:0000259" key="2">
    <source>
        <dbReference type="Pfam" id="PF14326"/>
    </source>
</evidence>
<dbReference type="AlphaFoldDB" id="A0A7C3RL34"/>
<sequence length="686" mass="78119">MRKGVFVFLLLLILSIGISYSQEKIQIQPEKEWEKIIIVPNPETSLSLDLWLNKPEGSIYKVGENLIIYAKANDDAYLYIFDITPDGQFTLIFPNSYSKDNFIKKDRTYTFPDKPTYRFKVTPPFGKEYIVGVITKKPIEFFPGKKFETMAPGSVIEKSIEKALETLQKSLKKEEGKTWAQKVTYFYVQQEVQSKSKINIYSNPSGARVYLDGQLQGNTPVTLMLYPGNYRITLKKEGYEDYSTNIVVQEGRDRDYTFNLKPVYGNLRVDTEPKGASVYLDGSFKGYTPLTLYNLPANKTYQLKVIYPGYQEKVENVKVLPNQTNYVFYSLVPHYGSLNINSYPQGADLYLNGVYRGKTPIVINNVSPGRYQVQLRLSGYKDYVSFVDVYAGQVSTYNFTLVPLPATLNIFSNPSSADVYINGVYKGKTPLSLTDLSSGTYNVKISLSGYEEYNETVYLAPGDLKRINVTLKPMNLGEVYMDSNPKGAKIFIDGVYKGTTPLNLTLIEGRYKLTLSLDGYVDLNTDILVRRGEKSSYLFTLTPIVTVKRYYINFTKGGYDGNLIVVKAENVFMDKEGKDYVLAIRPTGKFEVKVPLLSIFRDVILKINFMFDEKNSKKEEIDPFLVIYVNGKTVTLPLSIEDKDFILLKYNIKDLFNVNQENLISIQLLENSGINVRIKEIVVEVR</sequence>
<feature type="domain" description="PEGA" evidence="1">
    <location>
        <begin position="336"/>
        <end position="403"/>
    </location>
</feature>
<dbReference type="InterPro" id="IPR013229">
    <property type="entry name" value="PEGA"/>
</dbReference>
<feature type="domain" description="DUF4384" evidence="2">
    <location>
        <begin position="60"/>
        <end position="138"/>
    </location>
</feature>
<evidence type="ECO:0000259" key="1">
    <source>
        <dbReference type="Pfam" id="PF08308"/>
    </source>
</evidence>
<dbReference type="PANTHER" id="PTHR36194:SF1">
    <property type="entry name" value="S-LAYER-LIKE PROTEIN"/>
    <property type="match status" value="1"/>
</dbReference>
<proteinExistence type="predicted"/>
<organism evidence="3">
    <name type="scientific">Dictyoglomus thermophilum</name>
    <dbReference type="NCBI Taxonomy" id="14"/>
    <lineage>
        <taxon>Bacteria</taxon>
        <taxon>Pseudomonadati</taxon>
        <taxon>Dictyoglomota</taxon>
        <taxon>Dictyoglomia</taxon>
        <taxon>Dictyoglomales</taxon>
        <taxon>Dictyoglomaceae</taxon>
        <taxon>Dictyoglomus</taxon>
    </lineage>
</organism>
<feature type="domain" description="PEGA" evidence="1">
    <location>
        <begin position="477"/>
        <end position="542"/>
    </location>
</feature>
<accession>A0A7C3RL34</accession>